<protein>
    <submittedName>
        <fullName evidence="8">Membrane protein</fullName>
    </submittedName>
</protein>
<feature type="transmembrane region" description="Helical" evidence="6">
    <location>
        <begin position="149"/>
        <end position="170"/>
    </location>
</feature>
<name>A0A655IDI5_MYCTX</name>
<comment type="subcellular location">
    <subcellularLocation>
        <location evidence="1">Membrane</location>
        <topology evidence="1">Multi-pass membrane protein</topology>
    </subcellularLocation>
</comment>
<proteinExistence type="predicted"/>
<evidence type="ECO:0000256" key="6">
    <source>
        <dbReference type="SAM" id="Phobius"/>
    </source>
</evidence>
<sequence length="353" mass="37616">MPRLVSKNASTSTLRSLPKPPSVSGGQCRVQQSTAPKPVAFVGMSEVVTGDAVVLDVQIAQLPVRAVSAVIDITIIFIGYILGLMLWATALTQFDEALTTAFLIIFTVLALVGYPLVWETATRGRSVGKIVMGLRVVSDDGGPERFRQALFRALASVVEIWMLLGSPAVICSMLSPKAKRVGDVFAGTVVVSERGPRLGPPPVMPPSLAWWASSLQLSGLTAGQAEVARQFLVRAPQLDPALREQMAYRIAGDVVARIAPPPPPGVPPQLVLAAVLAERHRRELLRLRPTLPPAGQAPWAQMAPHRGWPPGLSGATPWSPQQPVIPWPEPDPPPQAAPWPQQAPDGPGFSPPG</sequence>
<feature type="transmembrane region" description="Helical" evidence="6">
    <location>
        <begin position="69"/>
        <end position="91"/>
    </location>
</feature>
<evidence type="ECO:0000256" key="2">
    <source>
        <dbReference type="ARBA" id="ARBA00022692"/>
    </source>
</evidence>
<keyword evidence="2 6" id="KW-0812">Transmembrane</keyword>
<reference evidence="8 9" key="1">
    <citation type="submission" date="2015-03" db="EMBL/GenBank/DDBJ databases">
        <authorList>
            <consortium name="Pathogen Informatics"/>
        </authorList>
    </citation>
    <scope>NUCLEOTIDE SEQUENCE [LARGE SCALE GENOMIC DNA]</scope>
    <source>
        <strain evidence="8 9">G09801536</strain>
    </source>
</reference>
<accession>A0A655IDI5</accession>
<evidence type="ECO:0000256" key="4">
    <source>
        <dbReference type="ARBA" id="ARBA00023136"/>
    </source>
</evidence>
<dbReference type="GO" id="GO:0016020">
    <property type="term" value="C:membrane"/>
    <property type="evidence" value="ECO:0007669"/>
    <property type="project" value="UniProtKB-SubCell"/>
</dbReference>
<feature type="transmembrane region" description="Helical" evidence="6">
    <location>
        <begin position="97"/>
        <end position="117"/>
    </location>
</feature>
<organism evidence="8 9">
    <name type="scientific">Mycobacterium tuberculosis</name>
    <dbReference type="NCBI Taxonomy" id="1773"/>
    <lineage>
        <taxon>Bacteria</taxon>
        <taxon>Bacillati</taxon>
        <taxon>Actinomycetota</taxon>
        <taxon>Actinomycetes</taxon>
        <taxon>Mycobacteriales</taxon>
        <taxon>Mycobacteriaceae</taxon>
        <taxon>Mycobacterium</taxon>
        <taxon>Mycobacterium tuberculosis complex</taxon>
    </lineage>
</organism>
<dbReference type="EMBL" id="CSAD01000326">
    <property type="protein sequence ID" value="COV74907.1"/>
    <property type="molecule type" value="Genomic_DNA"/>
</dbReference>
<dbReference type="InterPro" id="IPR010432">
    <property type="entry name" value="RDD"/>
</dbReference>
<dbReference type="AlphaFoldDB" id="A0A655IDI5"/>
<feature type="compositionally biased region" description="Low complexity" evidence="5">
    <location>
        <begin position="338"/>
        <end position="353"/>
    </location>
</feature>
<feature type="region of interest" description="Disordered" evidence="5">
    <location>
        <begin position="1"/>
        <end position="29"/>
    </location>
</feature>
<evidence type="ECO:0000313" key="8">
    <source>
        <dbReference type="EMBL" id="COV74907.1"/>
    </source>
</evidence>
<keyword evidence="3 6" id="KW-1133">Transmembrane helix</keyword>
<dbReference type="PANTHER" id="PTHR38480">
    <property type="entry name" value="SLR0254 PROTEIN"/>
    <property type="match status" value="1"/>
</dbReference>
<keyword evidence="4 6" id="KW-0472">Membrane</keyword>
<dbReference type="Pfam" id="PF06271">
    <property type="entry name" value="RDD"/>
    <property type="match status" value="1"/>
</dbReference>
<evidence type="ECO:0000313" key="9">
    <source>
        <dbReference type="Proteomes" id="UP000045842"/>
    </source>
</evidence>
<evidence type="ECO:0000256" key="3">
    <source>
        <dbReference type="ARBA" id="ARBA00022989"/>
    </source>
</evidence>
<dbReference type="PANTHER" id="PTHR38480:SF1">
    <property type="entry name" value="SLR0254 PROTEIN"/>
    <property type="match status" value="1"/>
</dbReference>
<evidence type="ECO:0000256" key="1">
    <source>
        <dbReference type="ARBA" id="ARBA00004141"/>
    </source>
</evidence>
<evidence type="ECO:0000256" key="5">
    <source>
        <dbReference type="SAM" id="MobiDB-lite"/>
    </source>
</evidence>
<evidence type="ECO:0000259" key="7">
    <source>
        <dbReference type="Pfam" id="PF06271"/>
    </source>
</evidence>
<feature type="region of interest" description="Disordered" evidence="5">
    <location>
        <begin position="291"/>
        <end position="353"/>
    </location>
</feature>
<feature type="domain" description="RDD" evidence="7">
    <location>
        <begin position="61"/>
        <end position="186"/>
    </location>
</feature>
<gene>
    <name evidence="8" type="ORF">ERS007679_02393</name>
</gene>
<dbReference type="Proteomes" id="UP000045842">
    <property type="component" value="Unassembled WGS sequence"/>
</dbReference>
<feature type="compositionally biased region" description="Pro residues" evidence="5">
    <location>
        <begin position="323"/>
        <end position="337"/>
    </location>
</feature>